<dbReference type="GO" id="GO:0009254">
    <property type="term" value="P:peptidoglycan turnover"/>
    <property type="evidence" value="ECO:0007669"/>
    <property type="project" value="InterPro"/>
</dbReference>
<evidence type="ECO:0000256" key="2">
    <source>
        <dbReference type="SAM" id="Phobius"/>
    </source>
</evidence>
<dbReference type="CDD" id="cd14667">
    <property type="entry name" value="3D_containing_proteins"/>
    <property type="match status" value="1"/>
</dbReference>
<dbReference type="SMART" id="SM01208">
    <property type="entry name" value="G5"/>
    <property type="match status" value="1"/>
</dbReference>
<organism evidence="4 5">
    <name type="scientific">Xylanibacillus composti</name>
    <dbReference type="NCBI Taxonomy" id="1572762"/>
    <lineage>
        <taxon>Bacteria</taxon>
        <taxon>Bacillati</taxon>
        <taxon>Bacillota</taxon>
        <taxon>Bacilli</taxon>
        <taxon>Bacillales</taxon>
        <taxon>Paenibacillaceae</taxon>
        <taxon>Xylanibacillus</taxon>
    </lineage>
</organism>
<dbReference type="Proteomes" id="UP000677918">
    <property type="component" value="Unassembled WGS sequence"/>
</dbReference>
<dbReference type="AlphaFoldDB" id="A0A8J4M180"/>
<sequence>MGAKQQTTQDRQPSGMSIALSWIQAHKKIVGLGCGLLAILVLATGLAWQGLQEKQVTLIVDGEPKQVDTRQSDVMSLLEEQRVELGEEDWVSVSLDESIRDGDTIEVRHAVEVEVTVDGVTERRVTTADTVQAALREWEIALGTEDRVVPSLQAKVKAEMDVSVVRVKTVLEEIEEVVPHEVVTEQDNNLLKGKERIVQEGQDGLVVKKVKQVWEDGQLVSSEVVEENIKQQPENQVVALGTRNPVAVLSATSPDVQTVTKDGVTFGVKKILENVTLTAYDAGVGSTGKSEEHPNYGITYTGTTVSEGRTAAVDPDVIPLGWWFYIEGFGFRKAEDTGSAIKGNKVDVYVESEAEANAFGRKKGHTVYIIGPNPPDLK</sequence>
<dbReference type="Pfam" id="PF07501">
    <property type="entry name" value="G5"/>
    <property type="match status" value="1"/>
</dbReference>
<reference evidence="4" key="1">
    <citation type="submission" date="2021-04" db="EMBL/GenBank/DDBJ databases">
        <title>Draft genome sequence of Xylanibacillus composti strain K13.</title>
        <authorList>
            <person name="Uke A."/>
            <person name="Chhe C."/>
            <person name="Baramee S."/>
            <person name="Kosugi A."/>
        </authorList>
    </citation>
    <scope>NUCLEOTIDE SEQUENCE</scope>
    <source>
        <strain evidence="4">K13</strain>
    </source>
</reference>
<dbReference type="InterPro" id="IPR011098">
    <property type="entry name" value="G5_dom"/>
</dbReference>
<dbReference type="Pfam" id="PF06725">
    <property type="entry name" value="3D"/>
    <property type="match status" value="1"/>
</dbReference>
<dbReference type="InterPro" id="IPR007137">
    <property type="entry name" value="DUF348"/>
</dbReference>
<dbReference type="Gene3D" id="2.20.230.10">
    <property type="entry name" value="Resuscitation-promoting factor rpfb"/>
    <property type="match status" value="1"/>
</dbReference>
<dbReference type="PROSITE" id="PS51109">
    <property type="entry name" value="G5"/>
    <property type="match status" value="1"/>
</dbReference>
<dbReference type="GO" id="GO:0004553">
    <property type="term" value="F:hydrolase activity, hydrolyzing O-glycosyl compounds"/>
    <property type="evidence" value="ECO:0007669"/>
    <property type="project" value="InterPro"/>
</dbReference>
<dbReference type="GO" id="GO:0019867">
    <property type="term" value="C:outer membrane"/>
    <property type="evidence" value="ECO:0007669"/>
    <property type="project" value="InterPro"/>
</dbReference>
<evidence type="ECO:0000313" key="4">
    <source>
        <dbReference type="EMBL" id="GIQ67266.1"/>
    </source>
</evidence>
<dbReference type="PANTHER" id="PTHR39160:SF4">
    <property type="entry name" value="RESUSCITATION-PROMOTING FACTOR RPFB"/>
    <property type="match status" value="1"/>
</dbReference>
<evidence type="ECO:0000259" key="3">
    <source>
        <dbReference type="PROSITE" id="PS51109"/>
    </source>
</evidence>
<feature type="transmembrane region" description="Helical" evidence="2">
    <location>
        <begin position="29"/>
        <end position="48"/>
    </location>
</feature>
<name>A0A8J4M180_9BACL</name>
<feature type="domain" description="G5" evidence="3">
    <location>
        <begin position="164"/>
        <end position="244"/>
    </location>
</feature>
<gene>
    <name evidence="4" type="ORF">XYCOK13_00900</name>
</gene>
<dbReference type="InterPro" id="IPR059180">
    <property type="entry name" value="3D_YorM"/>
</dbReference>
<proteinExistence type="predicted"/>
<protein>
    <recommendedName>
        <fullName evidence="3">G5 domain-containing protein</fullName>
    </recommendedName>
</protein>
<accession>A0A8J4M180</accession>
<dbReference type="EMBL" id="BOVK01000002">
    <property type="protein sequence ID" value="GIQ67266.1"/>
    <property type="molecule type" value="Genomic_DNA"/>
</dbReference>
<keyword evidence="2" id="KW-0812">Transmembrane</keyword>
<comment type="caution">
    <text evidence="4">The sequence shown here is derived from an EMBL/GenBank/DDBJ whole genome shotgun (WGS) entry which is preliminary data.</text>
</comment>
<dbReference type="Pfam" id="PF03990">
    <property type="entry name" value="DUF348"/>
    <property type="match status" value="2"/>
</dbReference>
<evidence type="ECO:0000313" key="5">
    <source>
        <dbReference type="Proteomes" id="UP000677918"/>
    </source>
</evidence>
<dbReference type="SUPFAM" id="SSF50685">
    <property type="entry name" value="Barwin-like endoglucanases"/>
    <property type="match status" value="1"/>
</dbReference>
<dbReference type="InterPro" id="IPR010611">
    <property type="entry name" value="3D_dom"/>
</dbReference>
<keyword evidence="2" id="KW-0472">Membrane</keyword>
<evidence type="ECO:0000256" key="1">
    <source>
        <dbReference type="ARBA" id="ARBA00022729"/>
    </source>
</evidence>
<keyword evidence="1" id="KW-0732">Signal</keyword>
<dbReference type="Gene3D" id="2.40.40.10">
    <property type="entry name" value="RlpA-like domain"/>
    <property type="match status" value="1"/>
</dbReference>
<dbReference type="PANTHER" id="PTHR39160">
    <property type="entry name" value="CELL WALL-BINDING PROTEIN YOCH"/>
    <property type="match status" value="1"/>
</dbReference>
<dbReference type="InterPro" id="IPR051933">
    <property type="entry name" value="Resuscitation_pf_RpfB"/>
</dbReference>
<keyword evidence="2" id="KW-1133">Transmembrane helix</keyword>
<dbReference type="InterPro" id="IPR036908">
    <property type="entry name" value="RlpA-like_sf"/>
</dbReference>
<keyword evidence="5" id="KW-1185">Reference proteome</keyword>
<dbReference type="RefSeq" id="WP_213409873.1">
    <property type="nucleotide sequence ID" value="NZ_BOVK01000002.1"/>
</dbReference>